<feature type="repeat" description="ANK" evidence="2">
    <location>
        <begin position="136"/>
        <end position="169"/>
    </location>
</feature>
<dbReference type="UniPathway" id="UPA00143"/>
<dbReference type="Pfam" id="PF12796">
    <property type="entry name" value="Ank_2"/>
    <property type="match status" value="1"/>
</dbReference>
<dbReference type="CTD" id="140459"/>
<dbReference type="STRING" id="41447.ENSSDUP00000031386"/>
<keyword evidence="2" id="KW-0040">ANK repeat</keyword>
<dbReference type="RefSeq" id="XP_022611210.1">
    <property type="nucleotide sequence ID" value="XM_022755489.1"/>
</dbReference>
<dbReference type="Ensembl" id="ENSSDUT00000031927.1">
    <property type="protein sequence ID" value="ENSSDUP00000031386.1"/>
    <property type="gene ID" value="ENSSDUG00000022572.1"/>
</dbReference>
<evidence type="ECO:0000313" key="4">
    <source>
        <dbReference type="Ensembl" id="ENSSDUP00000031386.1"/>
    </source>
</evidence>
<dbReference type="GeneTree" id="ENSGT00390000006784"/>
<dbReference type="GO" id="GO:0016567">
    <property type="term" value="P:protein ubiquitination"/>
    <property type="evidence" value="ECO:0007669"/>
    <property type="project" value="UniProtKB-UniPathway"/>
</dbReference>
<dbReference type="PANTHER" id="PTHR24132">
    <property type="entry name" value="ANKYRIN REPEAT AND SOCS BOX PROTEIN 6"/>
    <property type="match status" value="1"/>
</dbReference>
<evidence type="ECO:0000256" key="2">
    <source>
        <dbReference type="PROSITE-ProRule" id="PRU00023"/>
    </source>
</evidence>
<dbReference type="Gene3D" id="1.10.750.20">
    <property type="entry name" value="SOCS box"/>
    <property type="match status" value="1"/>
</dbReference>
<dbReference type="Pfam" id="PF00023">
    <property type="entry name" value="Ank"/>
    <property type="match status" value="1"/>
</dbReference>
<reference evidence="4" key="1">
    <citation type="submission" date="2025-08" db="UniProtKB">
        <authorList>
            <consortium name="Ensembl"/>
        </authorList>
    </citation>
    <scope>IDENTIFICATION</scope>
</reference>
<dbReference type="OMA" id="HLCRVHI"/>
<dbReference type="PROSITE" id="PS50088">
    <property type="entry name" value="ANK_REPEAT"/>
    <property type="match status" value="3"/>
</dbReference>
<proteinExistence type="predicted"/>
<keyword evidence="5" id="KW-1185">Reference proteome</keyword>
<evidence type="ECO:0000313" key="5">
    <source>
        <dbReference type="Proteomes" id="UP000261420"/>
    </source>
</evidence>
<dbReference type="SMART" id="SM00969">
    <property type="entry name" value="SOCS_box"/>
    <property type="match status" value="1"/>
</dbReference>
<dbReference type="KEGG" id="sdu:111229238"/>
<sequence length="439" mass="48774">MPFLHGFRRIIYEYQPLVDAVMCVVGLEEGDGSSQEERVRSPEDESGLCSPLVELLERESQSEVFVEGISYALFKVAERGLVYAAKILIRYGAYLNFEDPVSYYNPLHIAVLRNRPNMVRLLVGHGADIEKRDRIHESSPLDLASEESERLPCLLTLLDLGADVNARDKHGKTPLLHALASSDGLTVHNTENIQLLLQRGADVNAATVDGETVESSLVFLVKEALEANMEDAAAIGNFCLKTTQLLLAHGVDPSCCLSEDGEPSLTQTSLEHFDHLFPLAVLLMQSGASLVCSYHGGSCWSGYSLLFQRLQTALEQCSDQSHASELLEQAEVLLDLARVNMPALHLPLRLELPVPGQDPHPYAQALVDLHSRVVEHEASPPALRCLCRAFIRSHLQPWPLEDRVKALPLPDRLKDFLVPEHTYTPKPGWDCFKPQQSQR</sequence>
<feature type="domain" description="SOCS box" evidence="3">
    <location>
        <begin position="368"/>
        <end position="417"/>
    </location>
</feature>
<feature type="repeat" description="ANK" evidence="2">
    <location>
        <begin position="170"/>
        <end position="208"/>
    </location>
</feature>
<reference evidence="4" key="2">
    <citation type="submission" date="2025-09" db="UniProtKB">
        <authorList>
            <consortium name="Ensembl"/>
        </authorList>
    </citation>
    <scope>IDENTIFICATION</scope>
</reference>
<dbReference type="CDD" id="cd03725">
    <property type="entry name" value="SOCS_ASB6"/>
    <property type="match status" value="1"/>
</dbReference>
<dbReference type="Gene3D" id="1.25.40.20">
    <property type="entry name" value="Ankyrin repeat-containing domain"/>
    <property type="match status" value="1"/>
</dbReference>
<dbReference type="AlphaFoldDB" id="A0A3B4VKB7"/>
<dbReference type="PROSITE" id="PS50297">
    <property type="entry name" value="ANK_REP_REGION"/>
    <property type="match status" value="1"/>
</dbReference>
<dbReference type="GeneID" id="111229238"/>
<evidence type="ECO:0000256" key="1">
    <source>
        <dbReference type="ARBA" id="ARBA00004906"/>
    </source>
</evidence>
<name>A0A3B4VKB7_SERDU</name>
<dbReference type="PROSITE" id="PS50225">
    <property type="entry name" value="SOCS"/>
    <property type="match status" value="1"/>
</dbReference>
<protein>
    <submittedName>
        <fullName evidence="4">Ankyrin repeat and SOCS box containing 6</fullName>
    </submittedName>
</protein>
<organism evidence="4 5">
    <name type="scientific">Seriola dumerili</name>
    <name type="common">Greater amberjack</name>
    <name type="synonym">Caranx dumerili</name>
    <dbReference type="NCBI Taxonomy" id="41447"/>
    <lineage>
        <taxon>Eukaryota</taxon>
        <taxon>Metazoa</taxon>
        <taxon>Chordata</taxon>
        <taxon>Craniata</taxon>
        <taxon>Vertebrata</taxon>
        <taxon>Euteleostomi</taxon>
        <taxon>Actinopterygii</taxon>
        <taxon>Neopterygii</taxon>
        <taxon>Teleostei</taxon>
        <taxon>Neoteleostei</taxon>
        <taxon>Acanthomorphata</taxon>
        <taxon>Carangaria</taxon>
        <taxon>Carangiformes</taxon>
        <taxon>Carangidae</taxon>
        <taxon>Seriola</taxon>
    </lineage>
</organism>
<dbReference type="SUPFAM" id="SSF158235">
    <property type="entry name" value="SOCS box-like"/>
    <property type="match status" value="1"/>
</dbReference>
<dbReference type="InterPro" id="IPR002110">
    <property type="entry name" value="Ankyrin_rpt"/>
</dbReference>
<dbReference type="InterPro" id="IPR036036">
    <property type="entry name" value="SOCS_box-like_dom_sf"/>
</dbReference>
<comment type="pathway">
    <text evidence="1">Protein modification; protein ubiquitination.</text>
</comment>
<dbReference type="RefSeq" id="XP_022611202.1">
    <property type="nucleotide sequence ID" value="XM_022755481.1"/>
</dbReference>
<dbReference type="GO" id="GO:0035556">
    <property type="term" value="P:intracellular signal transduction"/>
    <property type="evidence" value="ECO:0007669"/>
    <property type="project" value="InterPro"/>
</dbReference>
<dbReference type="RefSeq" id="XP_022611220.1">
    <property type="nucleotide sequence ID" value="XM_022755499.1"/>
</dbReference>
<dbReference type="InterPro" id="IPR037327">
    <property type="entry name" value="ASB6_SOCS"/>
</dbReference>
<dbReference type="PANTHER" id="PTHR24132:SF24">
    <property type="entry name" value="ANKYRIN REPEAT AND SOCS BOX PROTEIN 6"/>
    <property type="match status" value="1"/>
</dbReference>
<dbReference type="InterPro" id="IPR036770">
    <property type="entry name" value="Ankyrin_rpt-contain_sf"/>
</dbReference>
<dbReference type="SUPFAM" id="SSF48403">
    <property type="entry name" value="Ankyrin repeat"/>
    <property type="match status" value="1"/>
</dbReference>
<feature type="repeat" description="ANK" evidence="2">
    <location>
        <begin position="102"/>
        <end position="134"/>
    </location>
</feature>
<dbReference type="InterPro" id="IPR001496">
    <property type="entry name" value="SOCS_box"/>
</dbReference>
<dbReference type="Pfam" id="PF07525">
    <property type="entry name" value="SOCS_box"/>
    <property type="match status" value="1"/>
</dbReference>
<dbReference type="Proteomes" id="UP000261420">
    <property type="component" value="Unplaced"/>
</dbReference>
<evidence type="ECO:0000259" key="3">
    <source>
        <dbReference type="PROSITE" id="PS50225"/>
    </source>
</evidence>
<dbReference type="SMART" id="SM00248">
    <property type="entry name" value="ANK"/>
    <property type="match status" value="4"/>
</dbReference>
<accession>A0A3B4VKB7</accession>